<gene>
    <name evidence="1" type="ORF">AVEN_88387_1</name>
</gene>
<organism evidence="1 2">
    <name type="scientific">Araneus ventricosus</name>
    <name type="common">Orbweaver spider</name>
    <name type="synonym">Epeira ventricosa</name>
    <dbReference type="NCBI Taxonomy" id="182803"/>
    <lineage>
        <taxon>Eukaryota</taxon>
        <taxon>Metazoa</taxon>
        <taxon>Ecdysozoa</taxon>
        <taxon>Arthropoda</taxon>
        <taxon>Chelicerata</taxon>
        <taxon>Arachnida</taxon>
        <taxon>Araneae</taxon>
        <taxon>Araneomorphae</taxon>
        <taxon>Entelegynae</taxon>
        <taxon>Araneoidea</taxon>
        <taxon>Araneidae</taxon>
        <taxon>Araneus</taxon>
    </lineage>
</organism>
<reference evidence="1 2" key="1">
    <citation type="journal article" date="2019" name="Sci. Rep.">
        <title>Orb-weaving spider Araneus ventricosus genome elucidates the spidroin gene catalogue.</title>
        <authorList>
            <person name="Kono N."/>
            <person name="Nakamura H."/>
            <person name="Ohtoshi R."/>
            <person name="Moran D.A.P."/>
            <person name="Shinohara A."/>
            <person name="Yoshida Y."/>
            <person name="Fujiwara M."/>
            <person name="Mori M."/>
            <person name="Tomita M."/>
            <person name="Arakawa K."/>
        </authorList>
    </citation>
    <scope>NUCLEOTIDE SEQUENCE [LARGE SCALE GENOMIC DNA]</scope>
</reference>
<proteinExistence type="predicted"/>
<dbReference type="Proteomes" id="UP000499080">
    <property type="component" value="Unassembled WGS sequence"/>
</dbReference>
<dbReference type="AlphaFoldDB" id="A0A4Y2GI99"/>
<evidence type="ECO:0000313" key="1">
    <source>
        <dbReference type="EMBL" id="GBM52496.1"/>
    </source>
</evidence>
<protein>
    <submittedName>
        <fullName evidence="1">Uncharacterized protein</fullName>
    </submittedName>
</protein>
<evidence type="ECO:0000313" key="2">
    <source>
        <dbReference type="Proteomes" id="UP000499080"/>
    </source>
</evidence>
<keyword evidence="2" id="KW-1185">Reference proteome</keyword>
<comment type="caution">
    <text evidence="1">The sequence shown here is derived from an EMBL/GenBank/DDBJ whole genome shotgun (WGS) entry which is preliminary data.</text>
</comment>
<sequence length="115" mass="13088">MFNILALSDICCCLGKTSRKVQNSDLFPWQYTSFIQSMVSSLKIMKQYLEELSVCLTNDTITNFAALLKRLPGHLFSSLKKSIEMFDISQDMTSIFLGVPLPESQLAQKRRDCII</sequence>
<name>A0A4Y2GI99_ARAVE</name>
<dbReference type="EMBL" id="BGPR01001380">
    <property type="protein sequence ID" value="GBM52496.1"/>
    <property type="molecule type" value="Genomic_DNA"/>
</dbReference>
<accession>A0A4Y2GI99</accession>